<comment type="caution">
    <text evidence="2">The sequence shown here is derived from an EMBL/GenBank/DDBJ whole genome shotgun (WGS) entry which is preliminary data.</text>
</comment>
<proteinExistence type="predicted"/>
<evidence type="ECO:0000256" key="1">
    <source>
        <dbReference type="SAM" id="MobiDB-lite"/>
    </source>
</evidence>
<dbReference type="Proteomes" id="UP001549251">
    <property type="component" value="Unassembled WGS sequence"/>
</dbReference>
<feature type="compositionally biased region" description="Low complexity" evidence="1">
    <location>
        <begin position="273"/>
        <end position="284"/>
    </location>
</feature>
<organism evidence="2 3">
    <name type="scientific">Rhodanobacter soli</name>
    <dbReference type="NCBI Taxonomy" id="590609"/>
    <lineage>
        <taxon>Bacteria</taxon>
        <taxon>Pseudomonadati</taxon>
        <taxon>Pseudomonadota</taxon>
        <taxon>Gammaproteobacteria</taxon>
        <taxon>Lysobacterales</taxon>
        <taxon>Rhodanobacteraceae</taxon>
        <taxon>Rhodanobacter</taxon>
    </lineage>
</organism>
<gene>
    <name evidence="2" type="ORF">ABIE04_002789</name>
</gene>
<protein>
    <recommendedName>
        <fullName evidence="4">ParB/Sulfiredoxin domain-containing protein</fullName>
    </recommendedName>
</protein>
<evidence type="ECO:0008006" key="4">
    <source>
        <dbReference type="Google" id="ProtNLM"/>
    </source>
</evidence>
<name>A0ABV2PZZ9_9GAMM</name>
<reference evidence="2 3" key="1">
    <citation type="submission" date="2024-06" db="EMBL/GenBank/DDBJ databases">
        <title>Sorghum-associated microbial communities from plants grown in Nebraska, USA.</title>
        <authorList>
            <person name="Schachtman D."/>
        </authorList>
    </citation>
    <scope>NUCLEOTIDE SEQUENCE [LARGE SCALE GENOMIC DNA]</scope>
    <source>
        <strain evidence="2 3">1757</strain>
    </source>
</reference>
<evidence type="ECO:0000313" key="3">
    <source>
        <dbReference type="Proteomes" id="UP001549251"/>
    </source>
</evidence>
<accession>A0ABV2PZZ9</accession>
<feature type="compositionally biased region" description="Gly residues" evidence="1">
    <location>
        <begin position="305"/>
        <end position="322"/>
    </location>
</feature>
<feature type="compositionally biased region" description="Basic and acidic residues" evidence="1">
    <location>
        <begin position="326"/>
        <end position="335"/>
    </location>
</feature>
<dbReference type="EMBL" id="JBEPSD010000002">
    <property type="protein sequence ID" value="MET4570428.1"/>
    <property type="molecule type" value="Genomic_DNA"/>
</dbReference>
<sequence>MPVTTLTPVKNLRLDLSNYRTLPQPDERSAVEAIIATNPDWFWALTHSLLEDGYLPTENILVQKDGAGLRAALVVKEGNRRISALKLIHGLILTKGLPVPSSVLDAIQSLPKGWKKDNSSVPTAIYGPDETELVNRIRSLTHGKGEKAGRDKWTAVAKARHNRAENGTSEPALDLLEKYLQKGKNLTDHQAQRWAGDFHLTVLEEAMKRVATRLGCANSPEVAKAYPRIKNRVELENIIKDIGQQELGFDGVRKTDFASTYGIPPLPGQGKFGTTTSGTSTSTTNNPSDTGERPSGGNSSETNGQGSGMGGQDSGTTPGGATGQEKGPKAVAMDDPRRVKRILKGFTPRGKNREKVVSLRGELQELNLDKNPIAFCFLVRSMFEVSAKAYCVDHKGAGLKAAKDGRDRSLVDVLRDITNHLTNDEKDKDALKVMHGAMTELARKDGLLSVTSMNQLVHNPNFSLRPGDIVVLFGNIFPLLEAMN</sequence>
<feature type="region of interest" description="Disordered" evidence="1">
    <location>
        <begin position="260"/>
        <end position="335"/>
    </location>
</feature>
<keyword evidence="3" id="KW-1185">Reference proteome</keyword>
<dbReference type="RefSeq" id="WP_354551362.1">
    <property type="nucleotide sequence ID" value="NZ_JBEPSD010000002.1"/>
</dbReference>
<evidence type="ECO:0000313" key="2">
    <source>
        <dbReference type="EMBL" id="MET4570428.1"/>
    </source>
</evidence>